<proteinExistence type="predicted"/>
<gene>
    <name evidence="1" type="ORF">CEE60_10270</name>
</gene>
<name>A0A246HN31_STEMA</name>
<organism evidence="1 2">
    <name type="scientific">Stenotrophomonas maltophilia</name>
    <name type="common">Pseudomonas maltophilia</name>
    <name type="synonym">Xanthomonas maltophilia</name>
    <dbReference type="NCBI Taxonomy" id="40324"/>
    <lineage>
        <taxon>Bacteria</taxon>
        <taxon>Pseudomonadati</taxon>
        <taxon>Pseudomonadota</taxon>
        <taxon>Gammaproteobacteria</taxon>
        <taxon>Lysobacterales</taxon>
        <taxon>Lysobacteraceae</taxon>
        <taxon>Stenotrophomonas</taxon>
        <taxon>Stenotrophomonas maltophilia group</taxon>
    </lineage>
</organism>
<accession>A0A246HN31</accession>
<protein>
    <submittedName>
        <fullName evidence="1">Uncharacterized protein</fullName>
    </submittedName>
</protein>
<dbReference type="AlphaFoldDB" id="A0A246HN31"/>
<comment type="caution">
    <text evidence="1">The sequence shown here is derived from an EMBL/GenBank/DDBJ whole genome shotgun (WGS) entry which is preliminary data.</text>
</comment>
<sequence>MCGCLATLLPAVTYAAVDLAALDKDMVGPRMEILVLGSVHLSEYKDFDRTSLDPVLDRLAAFKPAFITIEALSGEQCDLAMRHPSVYGKDFCASTEKAKTATGLDVPSAIAEINTQLKVWPAAPTPAQRRRLAAVFLAAGERASAYVQWLQLPQAEQRAGDGLDGTLVEMLEQFGTRNNEDYQIAARLAARLGHQRVYPVDDYTGGRHQIPDREAFGKAVQDAWSQDRSQLQPVIDEQKRLVTAKDMLSLYRLTNAPRTQAVMAESNVRPALAAVSVQHYPQMWVQGWEIRNLRMVANVLDVVRLHPGARVLSVVGASHKPWFDGWLAQMSGVDIVDAEDVLKE</sequence>
<dbReference type="OrthoDB" id="69432at2"/>
<dbReference type="Proteomes" id="UP000198157">
    <property type="component" value="Unassembled WGS sequence"/>
</dbReference>
<dbReference type="InterPro" id="IPR043749">
    <property type="entry name" value="DUF5694"/>
</dbReference>
<reference evidence="1 2" key="1">
    <citation type="submission" date="2017-06" db="EMBL/GenBank/DDBJ databases">
        <authorList>
            <person name="Kim H.J."/>
            <person name="Triplett B.A."/>
        </authorList>
    </citation>
    <scope>NUCLEOTIDE SEQUENCE [LARGE SCALE GENOMIC DNA]</scope>
    <source>
        <strain evidence="1 2">13146</strain>
    </source>
</reference>
<evidence type="ECO:0000313" key="1">
    <source>
        <dbReference type="EMBL" id="OWQ54031.1"/>
    </source>
</evidence>
<evidence type="ECO:0000313" key="2">
    <source>
        <dbReference type="Proteomes" id="UP000198157"/>
    </source>
</evidence>
<dbReference type="Pfam" id="PF18950">
    <property type="entry name" value="DUF5694"/>
    <property type="match status" value="1"/>
</dbReference>
<dbReference type="EMBL" id="NIVS01000020">
    <property type="protein sequence ID" value="OWQ54031.1"/>
    <property type="molecule type" value="Genomic_DNA"/>
</dbReference>